<dbReference type="GO" id="GO:0000329">
    <property type="term" value="C:fungal-type vacuole membrane"/>
    <property type="evidence" value="ECO:0007669"/>
    <property type="project" value="TreeGrafter"/>
</dbReference>
<dbReference type="OrthoDB" id="6493944at2759"/>
<dbReference type="PANTHER" id="PTHR46140">
    <property type="entry name" value="VACUOLAR TRANSPORTER CHAPERONE 1-RELATED"/>
    <property type="match status" value="1"/>
</dbReference>
<sequence length="834" mass="93068">MRFGQTLRVAVYPPFKDHYIDYAKLKSLLREGQQPDDAADEWTDEDEQRFCDEIFNVQLEKVARFQQQQFDSLKSRVESAFDKLKDLAPPDTATAHDDHDKGKRVDDGNAAAAAAAAAAEQGGGQSQGQTQTQTQTEDVSPERLSQLERELDSITQDIKELKKYSSVNYTGFLKIVKKHDRKRGDRYRVRPMMQLSLSQRPFNSEKGYAPLLSKLSIMYFAIRQHLEGGADGQLPDLETGGETRNGERYTAHRFWVHPDNLLEVKTLILRHLPTLVYSDSTAKEADGNDAPAVTSIYLDSKSFGLYGQQVSRQPEASSSIRLRWYGQLSDKPDIYVEQKTVDASGNSEEARFAIKEKYVKAFLDGEYAMDKSVQKMQRQSLPAEEIAAFQKTVHGIQELIGREGLSPVLRANYVRTAFQSPADGRVRILIDTDLAFIREDALDADRPCRDPGDWHRADVDSGNMSYPFGHLSRADVSRFPYAVLELKLREDPSRPRHHSRPSWVEDLMSSHLVHPVPRFSKLVHGVASLFEDYVNDLPFWLSDLETDIRKDPQEAFEAEERRRSQRADDVMAVGSLIGAGGRSAASYRASKSSPVARSYLEDRMAADARSQQRQQQQSAAVAAAEARTTPEEGGEDAAAAAAPAAAAGTAPAGSADRGYGTLSSVMPSFSLSRYAVFRRSQQEQQRSGLPEGVVEPAEWIKNAGELKIEPKVWLANERTFLKWQHICILQGSLALALYSAAGEGTVAEAMAIVYTVLAAFSGLWGYHMLRARRAMIVERSGKDFDNMLGPVVLSLGLMAALVFNFVFQYKAAAQRWRDGHDDVNQTVILDELKT</sequence>
<gene>
    <name evidence="9" type="ORF">GMORB2_6417</name>
</gene>
<keyword evidence="5 7" id="KW-0472">Membrane</keyword>
<evidence type="ECO:0000313" key="10">
    <source>
        <dbReference type="Proteomes" id="UP000749293"/>
    </source>
</evidence>
<evidence type="ECO:0000256" key="5">
    <source>
        <dbReference type="ARBA" id="ARBA00023136"/>
    </source>
</evidence>
<dbReference type="GO" id="GO:0033254">
    <property type="term" value="C:vacuolar transporter chaperone complex"/>
    <property type="evidence" value="ECO:0007669"/>
    <property type="project" value="TreeGrafter"/>
</dbReference>
<keyword evidence="2" id="KW-0926">Vacuole</keyword>
<evidence type="ECO:0000313" key="9">
    <source>
        <dbReference type="EMBL" id="KAF4123716.1"/>
    </source>
</evidence>
<evidence type="ECO:0000256" key="4">
    <source>
        <dbReference type="ARBA" id="ARBA00022989"/>
    </source>
</evidence>
<feature type="compositionally biased region" description="Low complexity" evidence="6">
    <location>
        <begin position="110"/>
        <end position="120"/>
    </location>
</feature>
<evidence type="ECO:0000256" key="6">
    <source>
        <dbReference type="SAM" id="MobiDB-lite"/>
    </source>
</evidence>
<dbReference type="AlphaFoldDB" id="A0A9P4YXT7"/>
<accession>A0A9P4YXT7</accession>
<protein>
    <submittedName>
        <fullName evidence="9">VTC domain</fullName>
    </submittedName>
</protein>
<dbReference type="InterPro" id="IPR004331">
    <property type="entry name" value="SPX_dom"/>
</dbReference>
<evidence type="ECO:0000259" key="8">
    <source>
        <dbReference type="PROSITE" id="PS51382"/>
    </source>
</evidence>
<feature type="compositionally biased region" description="Low complexity" evidence="6">
    <location>
        <begin position="607"/>
        <end position="627"/>
    </location>
</feature>
<reference evidence="9" key="1">
    <citation type="submission" date="2020-03" db="EMBL/GenBank/DDBJ databases">
        <title>Site-based positive gene gene selection in Geosmithia morbida across the United States reveals a broad range of putative effectors and factors for local host and environmental adapation.</title>
        <authorList>
            <person name="Onufrak A."/>
            <person name="Murdoch R.W."/>
            <person name="Gazis R."/>
            <person name="Huff M."/>
            <person name="Staton M."/>
            <person name="Klingeman W."/>
            <person name="Hadziabdic D."/>
        </authorList>
    </citation>
    <scope>NUCLEOTIDE SEQUENCE</scope>
    <source>
        <strain evidence="9">1262</strain>
    </source>
</reference>
<evidence type="ECO:0000256" key="3">
    <source>
        <dbReference type="ARBA" id="ARBA00022692"/>
    </source>
</evidence>
<dbReference type="Pfam" id="PF09359">
    <property type="entry name" value="VTC"/>
    <property type="match status" value="1"/>
</dbReference>
<feature type="transmembrane region" description="Helical" evidence="7">
    <location>
        <begin position="787"/>
        <end position="807"/>
    </location>
</feature>
<dbReference type="InterPro" id="IPR003807">
    <property type="entry name" value="DUF202"/>
</dbReference>
<feature type="domain" description="SPX" evidence="8">
    <location>
        <begin position="1"/>
        <end position="193"/>
    </location>
</feature>
<dbReference type="InterPro" id="IPR042267">
    <property type="entry name" value="VTC_sf"/>
</dbReference>
<dbReference type="GO" id="GO:0006799">
    <property type="term" value="P:polyphosphate biosynthetic process"/>
    <property type="evidence" value="ECO:0007669"/>
    <property type="project" value="UniProtKB-ARBA"/>
</dbReference>
<dbReference type="InterPro" id="IPR051572">
    <property type="entry name" value="VTC_Complex_Subunit"/>
</dbReference>
<proteinExistence type="predicted"/>
<dbReference type="InterPro" id="IPR018966">
    <property type="entry name" value="VTC_domain"/>
</dbReference>
<feature type="compositionally biased region" description="Low complexity" evidence="6">
    <location>
        <begin position="127"/>
        <end position="136"/>
    </location>
</feature>
<dbReference type="GeneID" id="55972642"/>
<evidence type="ECO:0000256" key="2">
    <source>
        <dbReference type="ARBA" id="ARBA00022554"/>
    </source>
</evidence>
<dbReference type="Gene3D" id="3.20.100.30">
    <property type="entry name" value="VTC, catalytic tunnel domain"/>
    <property type="match status" value="1"/>
</dbReference>
<dbReference type="PANTHER" id="PTHR46140:SF2">
    <property type="entry name" value="VACUOLAR TRANSPORTER CHAPERONE 3 COMPLEX SUBUNIT 3-RELATED"/>
    <property type="match status" value="1"/>
</dbReference>
<dbReference type="CDD" id="cd14480">
    <property type="entry name" value="SPX_VTC2_like"/>
    <property type="match status" value="1"/>
</dbReference>
<dbReference type="EMBL" id="JAANYQ010000006">
    <property type="protein sequence ID" value="KAF4123716.1"/>
    <property type="molecule type" value="Genomic_DNA"/>
</dbReference>
<evidence type="ECO:0000256" key="7">
    <source>
        <dbReference type="SAM" id="Phobius"/>
    </source>
</evidence>
<dbReference type="PROSITE" id="PS51382">
    <property type="entry name" value="SPX"/>
    <property type="match status" value="1"/>
</dbReference>
<keyword evidence="4 7" id="KW-1133">Transmembrane helix</keyword>
<feature type="region of interest" description="Disordered" evidence="6">
    <location>
        <begin position="604"/>
        <end position="642"/>
    </location>
</feature>
<feature type="compositionally biased region" description="Basic and acidic residues" evidence="6">
    <location>
        <begin position="84"/>
        <end position="107"/>
    </location>
</feature>
<organism evidence="9 10">
    <name type="scientific">Geosmithia morbida</name>
    <dbReference type="NCBI Taxonomy" id="1094350"/>
    <lineage>
        <taxon>Eukaryota</taxon>
        <taxon>Fungi</taxon>
        <taxon>Dikarya</taxon>
        <taxon>Ascomycota</taxon>
        <taxon>Pezizomycotina</taxon>
        <taxon>Sordariomycetes</taxon>
        <taxon>Hypocreomycetidae</taxon>
        <taxon>Hypocreales</taxon>
        <taxon>Bionectriaceae</taxon>
        <taxon>Geosmithia</taxon>
    </lineage>
</organism>
<dbReference type="Proteomes" id="UP000749293">
    <property type="component" value="Unassembled WGS sequence"/>
</dbReference>
<keyword evidence="10" id="KW-1185">Reference proteome</keyword>
<dbReference type="RefSeq" id="XP_035322368.1">
    <property type="nucleotide sequence ID" value="XM_035468387.1"/>
</dbReference>
<keyword evidence="3 7" id="KW-0812">Transmembrane</keyword>
<name>A0A9P4YXT7_9HYPO</name>
<evidence type="ECO:0000256" key="1">
    <source>
        <dbReference type="ARBA" id="ARBA00004128"/>
    </source>
</evidence>
<dbReference type="Pfam" id="PF02656">
    <property type="entry name" value="DUF202"/>
    <property type="match status" value="1"/>
</dbReference>
<feature type="region of interest" description="Disordered" evidence="6">
    <location>
        <begin position="84"/>
        <end position="144"/>
    </location>
</feature>
<comment type="subcellular location">
    <subcellularLocation>
        <location evidence="1">Vacuole membrane</location>
        <topology evidence="1">Multi-pass membrane protein</topology>
    </subcellularLocation>
</comment>
<feature type="transmembrane region" description="Helical" evidence="7">
    <location>
        <begin position="749"/>
        <end position="767"/>
    </location>
</feature>
<comment type="caution">
    <text evidence="9">The sequence shown here is derived from an EMBL/GenBank/DDBJ whole genome shotgun (WGS) entry which is preliminary data.</text>
</comment>